<dbReference type="EMBL" id="HQ003891">
    <property type="protein sequence ID" value="ADU05401.1"/>
    <property type="molecule type" value="Viral_cRNA"/>
</dbReference>
<gene>
    <name evidence="1" type="primary">Ps</name>
</gene>
<dbReference type="Proteomes" id="UP000101020">
    <property type="component" value="Segment"/>
</dbReference>
<sequence>MEQVAKCLMDYQNRAHLRRSRMLNRYWTTYDKQSPSWGRLLERERQMNPIPPEVIYHQLPVDLGTCPLKRRGAIRRKRTTGSSTNPEPQSWWLRLPIIGWLLQRIRTLVLNRRTNGGR</sequence>
<dbReference type="KEGG" id="vg:21011782"/>
<protein>
    <submittedName>
        <fullName evidence="1">Ps protein</fullName>
    </submittedName>
</protein>
<name>E7D0U1_9RHAB</name>
<keyword evidence="2" id="KW-1185">Reference proteome</keyword>
<dbReference type="GeneID" id="21011782"/>
<proteinExistence type="predicted"/>
<accession>E7D0U1</accession>
<evidence type="ECO:0000313" key="2">
    <source>
        <dbReference type="Proteomes" id="UP000101020"/>
    </source>
</evidence>
<organism evidence="1 2">
    <name type="scientific">Scophthalmus maximus rhabdovirus</name>
    <dbReference type="NCBI Taxonomy" id="936149"/>
    <lineage>
        <taxon>Viruses</taxon>
        <taxon>Riboviria</taxon>
        <taxon>Orthornavirae</taxon>
        <taxon>Negarnaviricota</taxon>
        <taxon>Haploviricotina</taxon>
        <taxon>Monjiviricetes</taxon>
        <taxon>Mononegavirales</taxon>
        <taxon>Rhabdoviridae</taxon>
        <taxon>Alpharhabdovirinae</taxon>
        <taxon>Scophrhavirus</taxon>
        <taxon>Scophrhavirus maximus</taxon>
    </lineage>
</organism>
<reference evidence="1 2" key="1">
    <citation type="journal article" date="2011" name="Virus Res.">
        <title>Genome of turbot rhabdovirus exhibits unusual non-coding regions and an additional ORF that could be expressed in fish cell.</title>
        <authorList>
            <person name="Zhu R.L."/>
            <person name="Lei X.Y."/>
            <person name="Ke F."/>
            <person name="Yuan X.P."/>
            <person name="Zhang Q.Y."/>
        </authorList>
    </citation>
    <scope>NUCLEOTIDE SEQUENCE [LARGE SCALE GENOMIC DNA]</scope>
</reference>
<dbReference type="RefSeq" id="YP_009094341.1">
    <property type="nucleotide sequence ID" value="NC_025387.1"/>
</dbReference>
<evidence type="ECO:0000313" key="1">
    <source>
        <dbReference type="EMBL" id="ADU05401.1"/>
    </source>
</evidence>